<evidence type="ECO:0000256" key="7">
    <source>
        <dbReference type="ARBA" id="ARBA00022909"/>
    </source>
</evidence>
<organism evidence="9">
    <name type="scientific">marine sediment metagenome</name>
    <dbReference type="NCBI Taxonomy" id="412755"/>
    <lineage>
        <taxon>unclassified sequences</taxon>
        <taxon>metagenomes</taxon>
        <taxon>ecological metagenomes</taxon>
    </lineage>
</organism>
<accession>X1A1I0</accession>
<keyword evidence="3" id="KW-0808">Transferase</keyword>
<keyword evidence="6" id="KW-0067">ATP-binding</keyword>
<feature type="domain" description="7,8-dihydro-6-hydroxymethylpterin-pyrophosphokinase" evidence="8">
    <location>
        <begin position="1"/>
        <end position="59"/>
    </location>
</feature>
<dbReference type="NCBIfam" id="TIGR01498">
    <property type="entry name" value="folK"/>
    <property type="match status" value="1"/>
</dbReference>
<gene>
    <name evidence="9" type="ORF">S01H4_08053</name>
</gene>
<dbReference type="Gene3D" id="3.30.70.560">
    <property type="entry name" value="7,8-Dihydro-6-hydroxymethylpterin-pyrophosphokinase HPPK"/>
    <property type="match status" value="1"/>
</dbReference>
<keyword evidence="7" id="KW-0289">Folate biosynthesis</keyword>
<dbReference type="EMBL" id="BART01002711">
    <property type="protein sequence ID" value="GAG66623.1"/>
    <property type="molecule type" value="Genomic_DNA"/>
</dbReference>
<protein>
    <recommendedName>
        <fullName evidence="2">2-amino-4-hydroxy-6-hydroxymethyldihydropteridine diphosphokinase</fullName>
        <ecNumber evidence="2">2.7.6.3</ecNumber>
    </recommendedName>
</protein>
<proteinExistence type="predicted"/>
<evidence type="ECO:0000256" key="2">
    <source>
        <dbReference type="ARBA" id="ARBA00013253"/>
    </source>
</evidence>
<dbReference type="EC" id="2.7.6.3" evidence="2"/>
<dbReference type="GO" id="GO:0005524">
    <property type="term" value="F:ATP binding"/>
    <property type="evidence" value="ECO:0007669"/>
    <property type="project" value="UniProtKB-KW"/>
</dbReference>
<dbReference type="SUPFAM" id="SSF55083">
    <property type="entry name" value="6-hydroxymethyl-7,8-dihydropterin pyrophosphokinase, HPPK"/>
    <property type="match status" value="1"/>
</dbReference>
<comment type="caution">
    <text evidence="9">The sequence shown here is derived from an EMBL/GenBank/DDBJ whole genome shotgun (WGS) entry which is preliminary data.</text>
</comment>
<sequence length="91" mass="10350">KTIESKMGRIPNFPNSPRPIDIDILFYDNKIIKIKDLTIPHPRLADRAFVLVPLAEIAPELVHPELGKSITELASNIKGYSEVRKYNQEVL</sequence>
<keyword evidence="4" id="KW-0547">Nucleotide-binding</keyword>
<dbReference type="InterPro" id="IPR000550">
    <property type="entry name" value="Hppk"/>
</dbReference>
<dbReference type="PANTHER" id="PTHR43071:SF1">
    <property type="entry name" value="2-AMINO-4-HYDROXY-6-HYDROXYMETHYLDIHYDROPTERIDINE PYROPHOSPHOKINASE"/>
    <property type="match status" value="1"/>
</dbReference>
<evidence type="ECO:0000256" key="4">
    <source>
        <dbReference type="ARBA" id="ARBA00022741"/>
    </source>
</evidence>
<dbReference type="InterPro" id="IPR035907">
    <property type="entry name" value="Hppk_sf"/>
</dbReference>
<dbReference type="PANTHER" id="PTHR43071">
    <property type="entry name" value="2-AMINO-4-HYDROXY-6-HYDROXYMETHYLDIHYDROPTERIDINE PYROPHOSPHOKINASE"/>
    <property type="match status" value="1"/>
</dbReference>
<dbReference type="Pfam" id="PF01288">
    <property type="entry name" value="HPPK"/>
    <property type="match status" value="1"/>
</dbReference>
<dbReference type="GO" id="GO:0046656">
    <property type="term" value="P:folic acid biosynthetic process"/>
    <property type="evidence" value="ECO:0007669"/>
    <property type="project" value="UniProtKB-KW"/>
</dbReference>
<dbReference type="CDD" id="cd00483">
    <property type="entry name" value="HPPK"/>
    <property type="match status" value="1"/>
</dbReference>
<dbReference type="GO" id="GO:0003848">
    <property type="term" value="F:2-amino-4-hydroxy-6-hydroxymethyldihydropteridine diphosphokinase activity"/>
    <property type="evidence" value="ECO:0007669"/>
    <property type="project" value="UniProtKB-EC"/>
</dbReference>
<dbReference type="AlphaFoldDB" id="X1A1I0"/>
<dbReference type="GO" id="GO:0016301">
    <property type="term" value="F:kinase activity"/>
    <property type="evidence" value="ECO:0007669"/>
    <property type="project" value="UniProtKB-KW"/>
</dbReference>
<evidence type="ECO:0000256" key="3">
    <source>
        <dbReference type="ARBA" id="ARBA00022679"/>
    </source>
</evidence>
<evidence type="ECO:0000313" key="9">
    <source>
        <dbReference type="EMBL" id="GAG66623.1"/>
    </source>
</evidence>
<evidence type="ECO:0000256" key="1">
    <source>
        <dbReference type="ARBA" id="ARBA00005051"/>
    </source>
</evidence>
<feature type="non-terminal residue" evidence="9">
    <location>
        <position position="1"/>
    </location>
</feature>
<evidence type="ECO:0000259" key="8">
    <source>
        <dbReference type="Pfam" id="PF01288"/>
    </source>
</evidence>
<comment type="pathway">
    <text evidence="1">Cofactor biosynthesis; tetrahydrofolate biosynthesis; 2-amino-4-hydroxy-6-hydroxymethyl-7,8-dihydropteridine diphosphate from 7,8-dihydroneopterin triphosphate: step 4/4.</text>
</comment>
<evidence type="ECO:0000256" key="6">
    <source>
        <dbReference type="ARBA" id="ARBA00022840"/>
    </source>
</evidence>
<dbReference type="GO" id="GO:0046654">
    <property type="term" value="P:tetrahydrofolate biosynthetic process"/>
    <property type="evidence" value="ECO:0007669"/>
    <property type="project" value="UniProtKB-UniPathway"/>
</dbReference>
<name>X1A1I0_9ZZZZ</name>
<dbReference type="UniPathway" id="UPA00077">
    <property type="reaction ID" value="UER00155"/>
</dbReference>
<evidence type="ECO:0000256" key="5">
    <source>
        <dbReference type="ARBA" id="ARBA00022777"/>
    </source>
</evidence>
<reference evidence="9" key="1">
    <citation type="journal article" date="2014" name="Front. Microbiol.">
        <title>High frequency of phylogenetically diverse reductive dehalogenase-homologous genes in deep subseafloor sedimentary metagenomes.</title>
        <authorList>
            <person name="Kawai M."/>
            <person name="Futagami T."/>
            <person name="Toyoda A."/>
            <person name="Takaki Y."/>
            <person name="Nishi S."/>
            <person name="Hori S."/>
            <person name="Arai W."/>
            <person name="Tsubouchi T."/>
            <person name="Morono Y."/>
            <person name="Uchiyama I."/>
            <person name="Ito T."/>
            <person name="Fujiyama A."/>
            <person name="Inagaki F."/>
            <person name="Takami H."/>
        </authorList>
    </citation>
    <scope>NUCLEOTIDE SEQUENCE</scope>
    <source>
        <strain evidence="9">Expedition CK06-06</strain>
    </source>
</reference>
<keyword evidence="5" id="KW-0418">Kinase</keyword>